<organism evidence="14 15">
    <name type="scientific">Fluctibacter halophilus</name>
    <dbReference type="NCBI Taxonomy" id="226011"/>
    <lineage>
        <taxon>Bacteria</taxon>
        <taxon>Pseudomonadati</taxon>
        <taxon>Pseudomonadota</taxon>
        <taxon>Gammaproteobacteria</taxon>
        <taxon>Alteromonadales</taxon>
        <taxon>Alteromonadaceae</taxon>
        <taxon>Fluctibacter</taxon>
    </lineage>
</organism>
<dbReference type="InterPro" id="IPR046357">
    <property type="entry name" value="PPIase_dom_sf"/>
</dbReference>
<dbReference type="Gene3D" id="1.10.4030.10">
    <property type="entry name" value="Porin chaperone SurA, peptide-binding domain"/>
    <property type="match status" value="1"/>
</dbReference>
<dbReference type="PANTHER" id="PTHR47529">
    <property type="entry name" value="PEPTIDYL-PROLYL CIS-TRANS ISOMERASE D"/>
    <property type="match status" value="1"/>
</dbReference>
<dbReference type="PROSITE" id="PS50198">
    <property type="entry name" value="PPIC_PPIASE_2"/>
    <property type="match status" value="1"/>
</dbReference>
<feature type="transmembrane region" description="Helical" evidence="12">
    <location>
        <begin position="12"/>
        <end position="34"/>
    </location>
</feature>
<dbReference type="InterPro" id="IPR052029">
    <property type="entry name" value="PpiD_chaperone"/>
</dbReference>
<evidence type="ECO:0000256" key="11">
    <source>
        <dbReference type="PROSITE-ProRule" id="PRU00278"/>
    </source>
</evidence>
<comment type="similarity">
    <text evidence="8">Belongs to the PpiD chaperone family.</text>
</comment>
<comment type="subcellular location">
    <subcellularLocation>
        <location evidence="1">Cell inner membrane</location>
        <topology evidence="1">Single-pass type II membrane protein</topology>
        <orientation evidence="1">Periplasmic side</orientation>
    </subcellularLocation>
</comment>
<dbReference type="EMBL" id="JAJEWP010000001">
    <property type="protein sequence ID" value="MCC2614630.1"/>
    <property type="molecule type" value="Genomic_DNA"/>
</dbReference>
<keyword evidence="5 12" id="KW-1133">Transmembrane helix</keyword>
<evidence type="ECO:0000256" key="9">
    <source>
        <dbReference type="ARBA" id="ARBA00040743"/>
    </source>
</evidence>
<name>A0ABS8G226_9ALTE</name>
<evidence type="ECO:0000313" key="14">
    <source>
        <dbReference type="EMBL" id="MCC2614630.1"/>
    </source>
</evidence>
<dbReference type="InterPro" id="IPR027304">
    <property type="entry name" value="Trigger_fact/SurA_dom_sf"/>
</dbReference>
<evidence type="ECO:0000313" key="15">
    <source>
        <dbReference type="Proteomes" id="UP001520878"/>
    </source>
</evidence>
<evidence type="ECO:0000256" key="8">
    <source>
        <dbReference type="ARBA" id="ARBA00038408"/>
    </source>
</evidence>
<evidence type="ECO:0000256" key="5">
    <source>
        <dbReference type="ARBA" id="ARBA00022989"/>
    </source>
</evidence>
<evidence type="ECO:0000256" key="6">
    <source>
        <dbReference type="ARBA" id="ARBA00023136"/>
    </source>
</evidence>
<evidence type="ECO:0000256" key="7">
    <source>
        <dbReference type="ARBA" id="ARBA00023186"/>
    </source>
</evidence>
<keyword evidence="11" id="KW-0413">Isomerase</keyword>
<sequence length="628" mass="69054">MLERIREGSQGVWAMVILGLVILSFVFAGIGGYISSSTDAPAAEVNGDTISKATLERAYENERARMESQYGEAFVAMLSDAAYLRDFRQNILNRLIGEKLIDQAAADMGLRVSDVQLKDAIRNMQEFQVGGQFNNDRYQALLRQAGYQPNTFRDYMRTQMTRQQLTAAMFGSAFSLPVEAEQIFALQQQTRDARYAVVPSAQFEAGVALSDEDINTYYQANLAQYDTEEQVKVAYVTLDAKDLEADIAPTEEELQAYYQRTISEYRTPEERRASHILIEFGDDQDAAKAKADALLVQLNEGADFAELAAAESTDAFSAENGGDLDWFGRGIMDPAFEDAAFGLANVGDMSGVVESEFGYHIILLTDVKPEQTEAFENVREDLVVKLTEEQALDKFYEVQERMAQLAFEVPDTLVDMESELGLTVQQTELFTRNTAPAPLDSPQALATAFSADTIDSGMNTDLVEFGEHQVMVMRVVEHEPARTQSLDEVKQDIVAALTQQKAQQAAKDWAMSVLADVVAGTDVTATLAEKDAAWEEKAAVQRFDATLARNIIDKLFALAPEGEDKAGVVSLDNGDVALVELTGVNHGEAAEPAALASIQERMATNAGQQQYAALIEALRSEADIKLFQ</sequence>
<dbReference type="SUPFAM" id="SSF54534">
    <property type="entry name" value="FKBP-like"/>
    <property type="match status" value="1"/>
</dbReference>
<keyword evidence="15" id="KW-1185">Reference proteome</keyword>
<keyword evidence="2" id="KW-1003">Cell membrane</keyword>
<keyword evidence="6 12" id="KW-0472">Membrane</keyword>
<keyword evidence="4 12" id="KW-0812">Transmembrane</keyword>
<dbReference type="Pfam" id="PF13616">
    <property type="entry name" value="Rotamase_3"/>
    <property type="match status" value="1"/>
</dbReference>
<evidence type="ECO:0000256" key="2">
    <source>
        <dbReference type="ARBA" id="ARBA00022475"/>
    </source>
</evidence>
<evidence type="ECO:0000256" key="10">
    <source>
        <dbReference type="ARBA" id="ARBA00042775"/>
    </source>
</evidence>
<evidence type="ECO:0000256" key="4">
    <source>
        <dbReference type="ARBA" id="ARBA00022692"/>
    </source>
</evidence>
<evidence type="ECO:0000256" key="1">
    <source>
        <dbReference type="ARBA" id="ARBA00004382"/>
    </source>
</evidence>
<dbReference type="PANTHER" id="PTHR47529:SF1">
    <property type="entry name" value="PERIPLASMIC CHAPERONE PPID"/>
    <property type="match status" value="1"/>
</dbReference>
<dbReference type="InterPro" id="IPR000297">
    <property type="entry name" value="PPIase_PpiC"/>
</dbReference>
<evidence type="ECO:0000256" key="12">
    <source>
        <dbReference type="SAM" id="Phobius"/>
    </source>
</evidence>
<reference evidence="14 15" key="1">
    <citation type="submission" date="2021-10" db="EMBL/GenBank/DDBJ databases">
        <title>Draft genome of Aestuariibacter halophilus JC2043.</title>
        <authorList>
            <person name="Emsley S.A."/>
            <person name="Pfannmuller K.M."/>
            <person name="Ushijima B."/>
            <person name="Saw J.H."/>
            <person name="Videau P."/>
        </authorList>
    </citation>
    <scope>NUCLEOTIDE SEQUENCE [LARGE SCALE GENOMIC DNA]</scope>
    <source>
        <strain evidence="14 15">JC2043</strain>
    </source>
</reference>
<evidence type="ECO:0000259" key="13">
    <source>
        <dbReference type="PROSITE" id="PS50198"/>
    </source>
</evidence>
<protein>
    <recommendedName>
        <fullName evidence="9">Periplasmic chaperone PpiD</fullName>
    </recommendedName>
    <alternativeName>
        <fullName evidence="10">Periplasmic folding chaperone</fullName>
    </alternativeName>
</protein>
<keyword evidence="3" id="KW-0997">Cell inner membrane</keyword>
<dbReference type="SUPFAM" id="SSF109998">
    <property type="entry name" value="Triger factor/SurA peptide-binding domain-like"/>
    <property type="match status" value="1"/>
</dbReference>
<dbReference type="RefSeq" id="WP_229156556.1">
    <property type="nucleotide sequence ID" value="NZ_JAJEWP010000001.1"/>
</dbReference>
<feature type="domain" description="PpiC" evidence="13">
    <location>
        <begin position="268"/>
        <end position="366"/>
    </location>
</feature>
<dbReference type="Pfam" id="PF13624">
    <property type="entry name" value="SurA_N_3"/>
    <property type="match status" value="1"/>
</dbReference>
<dbReference type="Proteomes" id="UP001520878">
    <property type="component" value="Unassembled WGS sequence"/>
</dbReference>
<keyword evidence="7" id="KW-0143">Chaperone</keyword>
<proteinExistence type="inferred from homology"/>
<gene>
    <name evidence="14" type="ORF">LJ739_00060</name>
</gene>
<dbReference type="Gene3D" id="3.10.50.40">
    <property type="match status" value="1"/>
</dbReference>
<keyword evidence="11" id="KW-0697">Rotamase</keyword>
<comment type="caution">
    <text evidence="14">The sequence shown here is derived from an EMBL/GenBank/DDBJ whole genome shotgun (WGS) entry which is preliminary data.</text>
</comment>
<evidence type="ECO:0000256" key="3">
    <source>
        <dbReference type="ARBA" id="ARBA00022519"/>
    </source>
</evidence>
<accession>A0ABS8G226</accession>